<dbReference type="SUPFAM" id="SSF51126">
    <property type="entry name" value="Pectin lyase-like"/>
    <property type="match status" value="3"/>
</dbReference>
<dbReference type="Proteomes" id="UP000192796">
    <property type="component" value="Unassembled WGS sequence"/>
</dbReference>
<dbReference type="InterPro" id="IPR012334">
    <property type="entry name" value="Pectin_lyas_fold"/>
</dbReference>
<dbReference type="InterPro" id="IPR026341">
    <property type="entry name" value="T9SS_type_B"/>
</dbReference>
<feature type="domain" description="Right handed beta helix" evidence="1">
    <location>
        <begin position="166"/>
        <end position="351"/>
    </location>
</feature>
<dbReference type="Pfam" id="PF13229">
    <property type="entry name" value="Beta_helix"/>
    <property type="match status" value="2"/>
</dbReference>
<dbReference type="Gene3D" id="2.160.20.10">
    <property type="entry name" value="Single-stranded right-handed beta-helix, Pectin lyase-like"/>
    <property type="match status" value="2"/>
</dbReference>
<evidence type="ECO:0000313" key="2">
    <source>
        <dbReference type="EMBL" id="OQP65192.1"/>
    </source>
</evidence>
<dbReference type="OrthoDB" id="1465457at2"/>
<dbReference type="EMBL" id="LVYD01000024">
    <property type="protein sequence ID" value="OQP65192.1"/>
    <property type="molecule type" value="Genomic_DNA"/>
</dbReference>
<dbReference type="RefSeq" id="WP_081145967.1">
    <property type="nucleotide sequence ID" value="NZ_LVYD01000024.1"/>
</dbReference>
<keyword evidence="3" id="KW-1185">Reference proteome</keyword>
<evidence type="ECO:0000313" key="3">
    <source>
        <dbReference type="Proteomes" id="UP000192796"/>
    </source>
</evidence>
<dbReference type="SMART" id="SM00710">
    <property type="entry name" value="PbH1"/>
    <property type="match status" value="15"/>
</dbReference>
<dbReference type="InterPro" id="IPR011050">
    <property type="entry name" value="Pectin_lyase_fold/virulence"/>
</dbReference>
<protein>
    <recommendedName>
        <fullName evidence="1">Right handed beta helix domain-containing protein</fullName>
    </recommendedName>
</protein>
<evidence type="ECO:0000259" key="1">
    <source>
        <dbReference type="Pfam" id="PF13229"/>
    </source>
</evidence>
<dbReference type="STRING" id="1703345.A3860_16090"/>
<dbReference type="AlphaFoldDB" id="A0A1V9G3Q0"/>
<feature type="domain" description="Right handed beta helix" evidence="1">
    <location>
        <begin position="715"/>
        <end position="904"/>
    </location>
</feature>
<organism evidence="2 3">
    <name type="scientific">Niastella vici</name>
    <dbReference type="NCBI Taxonomy" id="1703345"/>
    <lineage>
        <taxon>Bacteria</taxon>
        <taxon>Pseudomonadati</taxon>
        <taxon>Bacteroidota</taxon>
        <taxon>Chitinophagia</taxon>
        <taxon>Chitinophagales</taxon>
        <taxon>Chitinophagaceae</taxon>
        <taxon>Niastella</taxon>
    </lineage>
</organism>
<reference evidence="2 3" key="1">
    <citation type="submission" date="2016-03" db="EMBL/GenBank/DDBJ databases">
        <title>Niastella vici sp. nov., isolated from farmland soil.</title>
        <authorList>
            <person name="Chen L."/>
            <person name="Wang D."/>
            <person name="Yang S."/>
            <person name="Wang G."/>
        </authorList>
    </citation>
    <scope>NUCLEOTIDE SEQUENCE [LARGE SCALE GENOMIC DNA]</scope>
    <source>
        <strain evidence="2 3">DJ57</strain>
    </source>
</reference>
<dbReference type="NCBIfam" id="TIGR04131">
    <property type="entry name" value="Bac_Flav_CTERM"/>
    <property type="match status" value="1"/>
</dbReference>
<dbReference type="InterPro" id="IPR006626">
    <property type="entry name" value="PbH1"/>
</dbReference>
<comment type="caution">
    <text evidence="2">The sequence shown here is derived from an EMBL/GenBank/DDBJ whole genome shotgun (WGS) entry which is preliminary data.</text>
</comment>
<accession>A0A1V9G3Q0</accession>
<dbReference type="InterPro" id="IPR039448">
    <property type="entry name" value="Beta_helix"/>
</dbReference>
<proteinExistence type="predicted"/>
<gene>
    <name evidence="2" type="ORF">A3860_16090</name>
</gene>
<sequence length="1260" mass="136026">MRKILRGHVLYKILFTLSLGLSFMVESHAQVSGTFTINSALPTSGSNFNTFTAAAAFLAGGVNGPVVFNVQSGSGPYNEQVVFNAISGTSATNTITFNCNGVTLTFLSTTSSSRAGIKLNGTNYVTFDNLTVLPLAGNVGEYGYGFHLLNDADNNTIKNCRITNKIDWNAPDNHQGIVINGNDAGATAAGDSKCDNNLIQGNTISGGTIGITLSSVPVSGSGVFMSGNSIISNTITNTIHYGIQMYYNTGTVVDANDITGGPDAIYDLTGIYLVKYNQSINITRNRIHAFHCVSGYQYGILVSSESVAGKPCLIANNAVYDFQSPQTIYGIASANPITTYSGSYLNVYHNTVSFDDQVVSGSQTFGFYFYTVTDVNVANNIVSITRVATNWNYGIYFENTPLNTTSNRNDFYIPQGNAFICAWGHSNLVDYVTLTDWQLQMGYDYTSREDNPAFTNLATFDLRPTQQTIDNMGVYVGVNNDISGASRSATFPDPGCYEFLSAPCTTPVTGGSAYVLPDSMFCGAATVFLGLKGNSGGAGQTYKWQTSTTPSGTYTDVTSALVYPYYTGTASSTLYYRVASTCGATTAYSNPVRVLVSYTLSPGTYTINSAQPTAGINFASFRDVLHQLKCGFSGSVVFNVTSGSGPYTEQMIIPDLGTSPTKTVTFNGNGETLKFTPTDPDQRGVIKLEDADYITFDSLTVNVENDPGFGFGFHLKNNADHNTIKRCTVNLPQNSIIDYYAGIVISPSDQDPIEYRTDNSYCDSNLVLNNTVNGGFYGITCTSVSDQGDANAVGNIFRGNKLHDGIRFGIYITGNTNVLVDSNDISHPTRTVFLNNSFIGIYANRANYNLNITRNRIHNLLEKMKTSVIELDGIYIDAVQTTTVAQPVNVSNNVIYNFRGNGVQHGIYNFSSLNLNEYHNTIALDDTSAITVAAGYTRGISFFGAPYTGIVVKDNNVVIKRGGAAGKWCIYLSVANASLIANNNNYYMLAANGTTNAIGHIGSVTTGINYPTLSSWQATGKDASSISMDPVFYDPAVGDLTPTKIPFENKGTYVGVTNDILNVTRSTTTPDIGAYEFSICQPLTTPVLRVDSVGVNTIRFAWTAVPNTTGYRVSRDGVNWTIPSSGAFGLSQTYTGLKPTDSIGLQVKALGTRVDCPDYISQRDTARALADGVFIPNTFTPNGNKKDDEFMVYSNVLKSVHWMVFNQWGEKIFETSDLQGKWDGTYKGKPQPIGVYVYVVVGTMPDGNKVTYRGTFNLIR</sequence>
<dbReference type="Pfam" id="PF13585">
    <property type="entry name" value="CHU_C"/>
    <property type="match status" value="1"/>
</dbReference>
<name>A0A1V9G3Q0_9BACT</name>